<protein>
    <recommendedName>
        <fullName evidence="5">Nucleotide exchange factor GrpE</fullName>
    </recommendedName>
</protein>
<accession>A0ABQ3CCB1</accession>
<gene>
    <name evidence="3" type="ORF">GCM10010328_67680</name>
</gene>
<keyword evidence="1" id="KW-0175">Coiled coil</keyword>
<sequence>MIRIIRTQTLRALQEGAELASVLEADLENAEAAVAAFKEDQAEDVEQLQKLSGEVRDLRVELVAAESRGSDMYRLIELLLNATKYAFDAADAPVHVVMHEGRVRGAHRDGKSARAATPYPDDNWVTSRTPDPDPLGWKIQVPTPPPLAAPDSASEIEALLQRLERPALEQLDEARELEAVRSQRDTAIENTQTAAEALTAESLAYAFHRVAVTEAVTEIAMALSARNPRAAMREVSALLMRHAELFGIDPRGPQSGADTETKGAVA</sequence>
<proteinExistence type="predicted"/>
<evidence type="ECO:0000256" key="1">
    <source>
        <dbReference type="SAM" id="Coils"/>
    </source>
</evidence>
<evidence type="ECO:0000313" key="4">
    <source>
        <dbReference type="Proteomes" id="UP000624183"/>
    </source>
</evidence>
<dbReference type="EMBL" id="BMUW01000041">
    <property type="protein sequence ID" value="GGZ84062.1"/>
    <property type="molecule type" value="Genomic_DNA"/>
</dbReference>
<evidence type="ECO:0000313" key="3">
    <source>
        <dbReference type="EMBL" id="GGZ84062.1"/>
    </source>
</evidence>
<evidence type="ECO:0008006" key="5">
    <source>
        <dbReference type="Google" id="ProtNLM"/>
    </source>
</evidence>
<organism evidence="3 4">
    <name type="scientific">Streptomyces rubiginosohelvolus</name>
    <dbReference type="NCBI Taxonomy" id="67362"/>
    <lineage>
        <taxon>Bacteria</taxon>
        <taxon>Bacillati</taxon>
        <taxon>Actinomycetota</taxon>
        <taxon>Actinomycetes</taxon>
        <taxon>Kitasatosporales</taxon>
        <taxon>Streptomycetaceae</taxon>
        <taxon>Streptomyces</taxon>
    </lineage>
</organism>
<evidence type="ECO:0000256" key="2">
    <source>
        <dbReference type="SAM" id="MobiDB-lite"/>
    </source>
</evidence>
<reference evidence="4" key="1">
    <citation type="journal article" date="2019" name="Int. J. Syst. Evol. Microbiol.">
        <title>The Global Catalogue of Microorganisms (GCM) 10K type strain sequencing project: providing services to taxonomists for standard genome sequencing and annotation.</title>
        <authorList>
            <consortium name="The Broad Institute Genomics Platform"/>
            <consortium name="The Broad Institute Genome Sequencing Center for Infectious Disease"/>
            <person name="Wu L."/>
            <person name="Ma J."/>
        </authorList>
    </citation>
    <scope>NUCLEOTIDE SEQUENCE [LARGE SCALE GENOMIC DNA]</scope>
    <source>
        <strain evidence="4">JCM 4602</strain>
    </source>
</reference>
<comment type="caution">
    <text evidence="3">The sequence shown here is derived from an EMBL/GenBank/DDBJ whole genome shotgun (WGS) entry which is preliminary data.</text>
</comment>
<feature type="region of interest" description="Disordered" evidence="2">
    <location>
        <begin position="105"/>
        <end position="134"/>
    </location>
</feature>
<name>A0ABQ3CCB1_9ACTN</name>
<feature type="coiled-coil region" evidence="1">
    <location>
        <begin position="13"/>
        <end position="68"/>
    </location>
</feature>
<dbReference type="Proteomes" id="UP000624183">
    <property type="component" value="Unassembled WGS sequence"/>
</dbReference>
<keyword evidence="4" id="KW-1185">Reference proteome</keyword>